<dbReference type="PROSITE" id="PS50102">
    <property type="entry name" value="RRM"/>
    <property type="match status" value="1"/>
</dbReference>
<sequence>MTSCEESKEENVEAKIENKSTSKTFEERRKECEYEFYKNQRLVLLNLPKNVTPDAIRKFVKSDKIEHIHINKKRLKSIITLSDGYLADQFAKELNETELEGHKITACVSQPDNTLCISGLPLSMDSEKLRRELKHYGRLEKCFVLPDEQFGNRGLAVIQFGLNLEKTSNVKFVMSKVVFDKMRISCDFLPYEVAKFEQLNSCVILLKNLPSDFKERKALEEEARTMGEPIYCQLGMNEGKPLGFAVIEYSVSSDALAAWRKFHETKLFGDKSKTTVHLAIPGKTGPQIFNSQIVIRLRPVNNGILPEPRSLERERRPSDDFFRERVNRAFNELADRERFYEDSRGRLDDNFQGRRASAYEVDDRFGGASLMRERTSLEQMADHRRIWQDPPLMSTQNVKPLMDFSQIRRPGPGDLKESFPTDERVSSIFEDRRETAHRRMFEFFDDGECSRSPTSRTAVPTDPNFVAEDARSGTAECNNFRGDRHNDAPDQRSRERDANLLGGSRSDLLRGEGISKTWQEWPTPAMATKYSTEDYIDPKVNMEDVPHVEKPADFVDSDVARRKWEEDNKRFLEQWNKGSQKPLNPKPLVDRFPEKDGQPDIHRNMDKDEEIDNLLGNLKNALHNEKEKSKLMNLLQSFSSSSDKRELDKDEPRAFSSNFYQQDSTKAVKRDSEGHFVQQGYRPKSSLQSFLPTQEPVPETGYIGQHSQGIGGHYEDTFKRRRL</sequence>
<dbReference type="GO" id="GO:0003729">
    <property type="term" value="F:mRNA binding"/>
    <property type="evidence" value="ECO:0007669"/>
    <property type="project" value="TreeGrafter"/>
</dbReference>
<dbReference type="InterPro" id="IPR012677">
    <property type="entry name" value="Nucleotide-bd_a/b_plait_sf"/>
</dbReference>
<proteinExistence type="predicted"/>
<dbReference type="SUPFAM" id="SSF54928">
    <property type="entry name" value="RNA-binding domain, RBD"/>
    <property type="match status" value="2"/>
</dbReference>
<dbReference type="Gene3D" id="3.30.70.330">
    <property type="match status" value="3"/>
</dbReference>
<feature type="compositionally biased region" description="Polar residues" evidence="3">
    <location>
        <begin position="655"/>
        <end position="665"/>
    </location>
</feature>
<evidence type="ECO:0000313" key="5">
    <source>
        <dbReference type="EMBL" id="CAD5113580.1"/>
    </source>
</evidence>
<name>A0A7I8VD42_9ANNE</name>
<comment type="caution">
    <text evidence="5">The sequence shown here is derived from an EMBL/GenBank/DDBJ whole genome shotgun (WGS) entry which is preliminary data.</text>
</comment>
<feature type="region of interest" description="Disordered" evidence="3">
    <location>
        <begin position="1"/>
        <end position="21"/>
    </location>
</feature>
<evidence type="ECO:0000256" key="2">
    <source>
        <dbReference type="PROSITE-ProRule" id="PRU00176"/>
    </source>
</evidence>
<feature type="compositionally biased region" description="Basic and acidic residues" evidence="3">
    <location>
        <begin position="588"/>
        <end position="604"/>
    </location>
</feature>
<dbReference type="Pfam" id="PF00076">
    <property type="entry name" value="RRM_1"/>
    <property type="match status" value="1"/>
</dbReference>
<evidence type="ECO:0000313" key="6">
    <source>
        <dbReference type="Proteomes" id="UP000549394"/>
    </source>
</evidence>
<feature type="compositionally biased region" description="Basic and acidic residues" evidence="3">
    <location>
        <begin position="481"/>
        <end position="498"/>
    </location>
</feature>
<dbReference type="InterPro" id="IPR050502">
    <property type="entry name" value="Euk_RNA-bind_prot"/>
</dbReference>
<evidence type="ECO:0000259" key="4">
    <source>
        <dbReference type="PROSITE" id="PS50102"/>
    </source>
</evidence>
<dbReference type="CDD" id="cd00590">
    <property type="entry name" value="RRM_SF"/>
    <property type="match status" value="2"/>
</dbReference>
<dbReference type="Proteomes" id="UP000549394">
    <property type="component" value="Unassembled WGS sequence"/>
</dbReference>
<dbReference type="EMBL" id="CAJFCJ010000004">
    <property type="protein sequence ID" value="CAD5113580.1"/>
    <property type="molecule type" value="Genomic_DNA"/>
</dbReference>
<evidence type="ECO:0000256" key="3">
    <source>
        <dbReference type="SAM" id="MobiDB-lite"/>
    </source>
</evidence>
<gene>
    <name evidence="5" type="ORF">DGYR_LOCUS2545</name>
</gene>
<feature type="domain" description="RRM" evidence="4">
    <location>
        <begin position="113"/>
        <end position="160"/>
    </location>
</feature>
<dbReference type="SMART" id="SM00360">
    <property type="entry name" value="RRM"/>
    <property type="match status" value="3"/>
</dbReference>
<dbReference type="InterPro" id="IPR000504">
    <property type="entry name" value="RRM_dom"/>
</dbReference>
<dbReference type="InterPro" id="IPR035979">
    <property type="entry name" value="RBD_domain_sf"/>
</dbReference>
<dbReference type="PANTHER" id="PTHR48025:SF1">
    <property type="entry name" value="RRM DOMAIN-CONTAINING PROTEIN"/>
    <property type="match status" value="1"/>
</dbReference>
<dbReference type="AlphaFoldDB" id="A0A7I8VD42"/>
<feature type="region of interest" description="Disordered" evidence="3">
    <location>
        <begin position="639"/>
        <end position="723"/>
    </location>
</feature>
<reference evidence="5 6" key="1">
    <citation type="submission" date="2020-08" db="EMBL/GenBank/DDBJ databases">
        <authorList>
            <person name="Hejnol A."/>
        </authorList>
    </citation>
    <scope>NUCLEOTIDE SEQUENCE [LARGE SCALE GENOMIC DNA]</scope>
</reference>
<dbReference type="PANTHER" id="PTHR48025">
    <property type="entry name" value="OS02G0815200 PROTEIN"/>
    <property type="match status" value="1"/>
</dbReference>
<organism evidence="5 6">
    <name type="scientific">Dimorphilus gyrociliatus</name>
    <dbReference type="NCBI Taxonomy" id="2664684"/>
    <lineage>
        <taxon>Eukaryota</taxon>
        <taxon>Metazoa</taxon>
        <taxon>Spiralia</taxon>
        <taxon>Lophotrochozoa</taxon>
        <taxon>Annelida</taxon>
        <taxon>Polychaeta</taxon>
        <taxon>Polychaeta incertae sedis</taxon>
        <taxon>Dinophilidae</taxon>
        <taxon>Dimorphilus</taxon>
    </lineage>
</organism>
<feature type="compositionally biased region" description="Basic and acidic residues" evidence="3">
    <location>
        <begin position="642"/>
        <end position="653"/>
    </location>
</feature>
<feature type="region of interest" description="Disordered" evidence="3">
    <location>
        <begin position="577"/>
        <end position="604"/>
    </location>
</feature>
<accession>A0A7I8VD42</accession>
<protein>
    <submittedName>
        <fullName evidence="5">DgyrCDS2743</fullName>
    </submittedName>
</protein>
<dbReference type="OrthoDB" id="639027at2759"/>
<evidence type="ECO:0000256" key="1">
    <source>
        <dbReference type="ARBA" id="ARBA00022884"/>
    </source>
</evidence>
<keyword evidence="1 2" id="KW-0694">RNA-binding</keyword>
<feature type="region of interest" description="Disordered" evidence="3">
    <location>
        <begin position="447"/>
        <end position="508"/>
    </location>
</feature>
<feature type="compositionally biased region" description="Basic and acidic residues" evidence="3">
    <location>
        <begin position="713"/>
        <end position="723"/>
    </location>
</feature>
<keyword evidence="6" id="KW-1185">Reference proteome</keyword>